<organism evidence="1 2">
    <name type="scientific">Paraburkholderia aromaticivorans</name>
    <dbReference type="NCBI Taxonomy" id="2026199"/>
    <lineage>
        <taxon>Bacteria</taxon>
        <taxon>Pseudomonadati</taxon>
        <taxon>Pseudomonadota</taxon>
        <taxon>Betaproteobacteria</taxon>
        <taxon>Burkholderiales</taxon>
        <taxon>Burkholderiaceae</taxon>
        <taxon>Paraburkholderia</taxon>
    </lineage>
</organism>
<accession>A0A248VDD3</accession>
<gene>
    <name evidence="1" type="ORF">CJU94_00890</name>
</gene>
<reference evidence="1 2" key="1">
    <citation type="submission" date="2017-08" db="EMBL/GenBank/DDBJ databases">
        <title>Identification and genetic characteristics of simultaneous BTEX- and naphthalene-degrading Paraburkholderia sp. BN5 isolated from petroleum-contaminated soil.</title>
        <authorList>
            <person name="Lee Y."/>
            <person name="Jeon C.O."/>
        </authorList>
    </citation>
    <scope>NUCLEOTIDE SEQUENCE [LARGE SCALE GENOMIC DNA]</scope>
    <source>
        <strain evidence="1 2">BN5</strain>
    </source>
</reference>
<evidence type="ECO:0000313" key="2">
    <source>
        <dbReference type="Proteomes" id="UP000215158"/>
    </source>
</evidence>
<proteinExistence type="predicted"/>
<dbReference type="Proteomes" id="UP000215158">
    <property type="component" value="Chromosome 1"/>
</dbReference>
<protein>
    <submittedName>
        <fullName evidence="1">Uncharacterized protein</fullName>
    </submittedName>
</protein>
<evidence type="ECO:0000313" key="1">
    <source>
        <dbReference type="EMBL" id="ASV96854.1"/>
    </source>
</evidence>
<name>A0A248VDD3_9BURK</name>
<dbReference type="KEGG" id="parb:CJU94_00890"/>
<keyword evidence="2" id="KW-1185">Reference proteome</keyword>
<sequence length="78" mass="9073">MPRFGSPQPILQRALRITRLLNLSLFVDCLTAWPGLSRVAPRRRGRVFIRMHGASHRRLAPRMRRQQGTRRGILFKAV</sequence>
<dbReference type="AlphaFoldDB" id="A0A248VDD3"/>
<dbReference type="EMBL" id="CP022989">
    <property type="protein sequence ID" value="ASV96854.1"/>
    <property type="molecule type" value="Genomic_DNA"/>
</dbReference>